<feature type="region of interest" description="Disordered" evidence="1">
    <location>
        <begin position="132"/>
        <end position="151"/>
    </location>
</feature>
<sequence>MRISGAPGCRAYFAADAFMPNRVLIDDQAGRPKPLRPETARGIPALNGVHAMLCSSSNCLIYCLILILLLSNSSWNVATSAHLENKEEKTLGIHYTGEHPDKCRCCRDSRKRKVRDAKRPSICGCFLSEDRISETDGSADDPDGNGGNHQG</sequence>
<dbReference type="KEGG" id="scor:J3U87_34595"/>
<protein>
    <submittedName>
        <fullName evidence="2">Uncharacterized protein</fullName>
    </submittedName>
</protein>
<proteinExistence type="predicted"/>
<evidence type="ECO:0000313" key="2">
    <source>
        <dbReference type="EMBL" id="QTD50743.1"/>
    </source>
</evidence>
<dbReference type="RefSeq" id="WP_237380694.1">
    <property type="nucleotide sequence ID" value="NZ_CP071793.1"/>
</dbReference>
<name>A0A8A4TMH1_SULCO</name>
<dbReference type="Proteomes" id="UP000663929">
    <property type="component" value="Chromosome"/>
</dbReference>
<accession>A0A8A4TMH1</accession>
<keyword evidence="3" id="KW-1185">Reference proteome</keyword>
<evidence type="ECO:0000313" key="3">
    <source>
        <dbReference type="Proteomes" id="UP000663929"/>
    </source>
</evidence>
<gene>
    <name evidence="2" type="ORF">J3U87_34595</name>
</gene>
<reference evidence="2" key="1">
    <citation type="submission" date="2021-03" db="EMBL/GenBank/DDBJ databases">
        <title>Acanthopleuribacteraceae sp. M133.</title>
        <authorList>
            <person name="Wang G."/>
        </authorList>
    </citation>
    <scope>NUCLEOTIDE SEQUENCE</scope>
    <source>
        <strain evidence="2">M133</strain>
    </source>
</reference>
<dbReference type="AlphaFoldDB" id="A0A8A4TMH1"/>
<evidence type="ECO:0000256" key="1">
    <source>
        <dbReference type="SAM" id="MobiDB-lite"/>
    </source>
</evidence>
<dbReference type="EMBL" id="CP071793">
    <property type="protein sequence ID" value="QTD50743.1"/>
    <property type="molecule type" value="Genomic_DNA"/>
</dbReference>
<organism evidence="2 3">
    <name type="scientific">Sulfidibacter corallicola</name>
    <dbReference type="NCBI Taxonomy" id="2818388"/>
    <lineage>
        <taxon>Bacteria</taxon>
        <taxon>Pseudomonadati</taxon>
        <taxon>Acidobacteriota</taxon>
        <taxon>Holophagae</taxon>
        <taxon>Acanthopleuribacterales</taxon>
        <taxon>Acanthopleuribacteraceae</taxon>
        <taxon>Sulfidibacter</taxon>
    </lineage>
</organism>